<name>A0A975GTI8_9BACT</name>
<dbReference type="AlphaFoldDB" id="A0A975GTI8"/>
<dbReference type="KEGG" id="dmm:dnm_092160"/>
<evidence type="ECO:0000313" key="1">
    <source>
        <dbReference type="EMBL" id="QTA93119.1"/>
    </source>
</evidence>
<reference evidence="1" key="1">
    <citation type="journal article" date="2021" name="Microb. Physiol.">
        <title>Proteogenomic Insights into the Physiology of Marine, Sulfate-Reducing, Filamentous Desulfonema limicola and Desulfonema magnum.</title>
        <authorList>
            <person name="Schnaars V."/>
            <person name="Wohlbrand L."/>
            <person name="Scheve S."/>
            <person name="Hinrichs C."/>
            <person name="Reinhardt R."/>
            <person name="Rabus R."/>
        </authorList>
    </citation>
    <scope>NUCLEOTIDE SEQUENCE</scope>
    <source>
        <strain evidence="1">4be13</strain>
    </source>
</reference>
<dbReference type="Proteomes" id="UP000663722">
    <property type="component" value="Chromosome"/>
</dbReference>
<proteinExistence type="predicted"/>
<sequence length="53" mass="6245">MTLNLKQFLNNVLHNQNLILTDSGDYERQAKCRAYIIKDIFPDCFATPYYDIC</sequence>
<organism evidence="1 2">
    <name type="scientific">Desulfonema magnum</name>
    <dbReference type="NCBI Taxonomy" id="45655"/>
    <lineage>
        <taxon>Bacteria</taxon>
        <taxon>Pseudomonadati</taxon>
        <taxon>Thermodesulfobacteriota</taxon>
        <taxon>Desulfobacteria</taxon>
        <taxon>Desulfobacterales</taxon>
        <taxon>Desulfococcaceae</taxon>
        <taxon>Desulfonema</taxon>
    </lineage>
</organism>
<evidence type="ECO:0000313" key="2">
    <source>
        <dbReference type="Proteomes" id="UP000663722"/>
    </source>
</evidence>
<accession>A0A975GTI8</accession>
<dbReference type="EMBL" id="CP061800">
    <property type="protein sequence ID" value="QTA93119.1"/>
    <property type="molecule type" value="Genomic_DNA"/>
</dbReference>
<keyword evidence="2" id="KW-1185">Reference proteome</keyword>
<gene>
    <name evidence="1" type="ORF">dnm_092160</name>
</gene>
<protein>
    <submittedName>
        <fullName evidence="1">Uncharacterized protein</fullName>
    </submittedName>
</protein>